<proteinExistence type="predicted"/>
<organism evidence="2 3">
    <name type="scientific">Zea mays</name>
    <name type="common">Maize</name>
    <dbReference type="NCBI Taxonomy" id="4577"/>
    <lineage>
        <taxon>Eukaryota</taxon>
        <taxon>Viridiplantae</taxon>
        <taxon>Streptophyta</taxon>
        <taxon>Embryophyta</taxon>
        <taxon>Tracheophyta</taxon>
        <taxon>Spermatophyta</taxon>
        <taxon>Magnoliopsida</taxon>
        <taxon>Liliopsida</taxon>
        <taxon>Poales</taxon>
        <taxon>Poaceae</taxon>
        <taxon>PACMAD clade</taxon>
        <taxon>Panicoideae</taxon>
        <taxon>Andropogonodae</taxon>
        <taxon>Andropogoneae</taxon>
        <taxon>Tripsacinae</taxon>
        <taxon>Zea</taxon>
    </lineage>
</organism>
<dbReference type="Proteomes" id="UP000007305">
    <property type="component" value="Chromosome 9"/>
</dbReference>
<name>A0A804UKK7_MAIZE</name>
<reference evidence="3" key="1">
    <citation type="journal article" date="2009" name="Science">
        <title>The B73 maize genome: complexity, diversity, and dynamics.</title>
        <authorList>
            <person name="Schnable P.S."/>
            <person name="Ware D."/>
            <person name="Fulton R.S."/>
            <person name="Stein J.C."/>
            <person name="Wei F."/>
            <person name="Pasternak S."/>
            <person name="Liang C."/>
            <person name="Zhang J."/>
            <person name="Fulton L."/>
            <person name="Graves T.A."/>
            <person name="Minx P."/>
            <person name="Reily A.D."/>
            <person name="Courtney L."/>
            <person name="Kruchowski S.S."/>
            <person name="Tomlinson C."/>
            <person name="Strong C."/>
            <person name="Delehaunty K."/>
            <person name="Fronick C."/>
            <person name="Courtney B."/>
            <person name="Rock S.M."/>
            <person name="Belter E."/>
            <person name="Du F."/>
            <person name="Kim K."/>
            <person name="Abbott R.M."/>
            <person name="Cotton M."/>
            <person name="Levy A."/>
            <person name="Marchetto P."/>
            <person name="Ochoa K."/>
            <person name="Jackson S.M."/>
            <person name="Gillam B."/>
            <person name="Chen W."/>
            <person name="Yan L."/>
            <person name="Higginbotham J."/>
            <person name="Cardenas M."/>
            <person name="Waligorski J."/>
            <person name="Applebaum E."/>
            <person name="Phelps L."/>
            <person name="Falcone J."/>
            <person name="Kanchi K."/>
            <person name="Thane T."/>
            <person name="Scimone A."/>
            <person name="Thane N."/>
            <person name="Henke J."/>
            <person name="Wang T."/>
            <person name="Ruppert J."/>
            <person name="Shah N."/>
            <person name="Rotter K."/>
            <person name="Hodges J."/>
            <person name="Ingenthron E."/>
            <person name="Cordes M."/>
            <person name="Kohlberg S."/>
            <person name="Sgro J."/>
            <person name="Delgado B."/>
            <person name="Mead K."/>
            <person name="Chinwalla A."/>
            <person name="Leonard S."/>
            <person name="Crouse K."/>
            <person name="Collura K."/>
            <person name="Kudrna D."/>
            <person name="Currie J."/>
            <person name="He R."/>
            <person name="Angelova A."/>
            <person name="Rajasekar S."/>
            <person name="Mueller T."/>
            <person name="Lomeli R."/>
            <person name="Scara G."/>
            <person name="Ko A."/>
            <person name="Delaney K."/>
            <person name="Wissotski M."/>
            <person name="Lopez G."/>
            <person name="Campos D."/>
            <person name="Braidotti M."/>
            <person name="Ashley E."/>
            <person name="Golser W."/>
            <person name="Kim H."/>
            <person name="Lee S."/>
            <person name="Lin J."/>
            <person name="Dujmic Z."/>
            <person name="Kim W."/>
            <person name="Talag J."/>
            <person name="Zuccolo A."/>
            <person name="Fan C."/>
            <person name="Sebastian A."/>
            <person name="Kramer M."/>
            <person name="Spiegel L."/>
            <person name="Nascimento L."/>
            <person name="Zutavern T."/>
            <person name="Miller B."/>
            <person name="Ambroise C."/>
            <person name="Muller S."/>
            <person name="Spooner W."/>
            <person name="Narechania A."/>
            <person name="Ren L."/>
            <person name="Wei S."/>
            <person name="Kumari S."/>
            <person name="Faga B."/>
            <person name="Levy M.J."/>
            <person name="McMahan L."/>
            <person name="Van Buren P."/>
            <person name="Vaughn M.W."/>
            <person name="Ying K."/>
            <person name="Yeh C.-T."/>
            <person name="Emrich S.J."/>
            <person name="Jia Y."/>
            <person name="Kalyanaraman A."/>
            <person name="Hsia A.-P."/>
            <person name="Barbazuk W.B."/>
            <person name="Baucom R.S."/>
            <person name="Brutnell T.P."/>
            <person name="Carpita N.C."/>
            <person name="Chaparro C."/>
            <person name="Chia J.-M."/>
            <person name="Deragon J.-M."/>
            <person name="Estill J.C."/>
            <person name="Fu Y."/>
            <person name="Jeddeloh J.A."/>
            <person name="Han Y."/>
            <person name="Lee H."/>
            <person name="Li P."/>
            <person name="Lisch D.R."/>
            <person name="Liu S."/>
            <person name="Liu Z."/>
            <person name="Nagel D.H."/>
            <person name="McCann M.C."/>
            <person name="SanMiguel P."/>
            <person name="Myers A.M."/>
            <person name="Nettleton D."/>
            <person name="Nguyen J."/>
            <person name="Penning B.W."/>
            <person name="Ponnala L."/>
            <person name="Schneider K.L."/>
            <person name="Schwartz D.C."/>
            <person name="Sharma A."/>
            <person name="Soderlund C."/>
            <person name="Springer N.M."/>
            <person name="Sun Q."/>
            <person name="Wang H."/>
            <person name="Waterman M."/>
            <person name="Westerman R."/>
            <person name="Wolfgruber T.K."/>
            <person name="Yang L."/>
            <person name="Yu Y."/>
            <person name="Zhang L."/>
            <person name="Zhou S."/>
            <person name="Zhu Q."/>
            <person name="Bennetzen J.L."/>
            <person name="Dawe R.K."/>
            <person name="Jiang J."/>
            <person name="Jiang N."/>
            <person name="Presting G.G."/>
            <person name="Wessler S.R."/>
            <person name="Aluru S."/>
            <person name="Martienssen R.A."/>
            <person name="Clifton S.W."/>
            <person name="McCombie W.R."/>
            <person name="Wing R.A."/>
            <person name="Wilson R.K."/>
        </authorList>
    </citation>
    <scope>NUCLEOTIDE SEQUENCE [LARGE SCALE GENOMIC DNA]</scope>
    <source>
        <strain evidence="3">cv. B73</strain>
    </source>
</reference>
<dbReference type="Gramene" id="Zm00001eb399050_T001">
    <property type="protein sequence ID" value="Zm00001eb399050_P001"/>
    <property type="gene ID" value="Zm00001eb399050"/>
</dbReference>
<dbReference type="EnsemblPlants" id="Zm00001eb399050_T001">
    <property type="protein sequence ID" value="Zm00001eb399050_P001"/>
    <property type="gene ID" value="Zm00001eb399050"/>
</dbReference>
<dbReference type="InParanoid" id="A0A804UKK7"/>
<sequence length="102" mass="10568">MLAVVASASTRPTVKSWSRTSASVAEEDGPAKDSMVGPGSVAAALHDGDPKAAAQSMPPPAKKERSTSALQAPNLAVERGLRCPRAPSLLRRRGGGARRRQP</sequence>
<reference evidence="2" key="2">
    <citation type="submission" date="2019-07" db="EMBL/GenBank/DDBJ databases">
        <authorList>
            <person name="Seetharam A."/>
            <person name="Woodhouse M."/>
            <person name="Cannon E."/>
        </authorList>
    </citation>
    <scope>NUCLEOTIDE SEQUENCE [LARGE SCALE GENOMIC DNA]</scope>
    <source>
        <strain evidence="2">cv. B73</strain>
    </source>
</reference>
<evidence type="ECO:0000313" key="2">
    <source>
        <dbReference type="EnsemblPlants" id="Zm00001eb399050_P001"/>
    </source>
</evidence>
<feature type="region of interest" description="Disordered" evidence="1">
    <location>
        <begin position="1"/>
        <end position="102"/>
    </location>
</feature>
<dbReference type="AlphaFoldDB" id="A0A804UKK7"/>
<reference evidence="2" key="3">
    <citation type="submission" date="2021-05" db="UniProtKB">
        <authorList>
            <consortium name="EnsemblPlants"/>
        </authorList>
    </citation>
    <scope>IDENTIFICATION</scope>
    <source>
        <strain evidence="2">cv. B73</strain>
    </source>
</reference>
<feature type="compositionally biased region" description="Polar residues" evidence="1">
    <location>
        <begin position="7"/>
        <end position="23"/>
    </location>
</feature>
<evidence type="ECO:0000256" key="1">
    <source>
        <dbReference type="SAM" id="MobiDB-lite"/>
    </source>
</evidence>
<protein>
    <submittedName>
        <fullName evidence="2">Uncharacterized protein</fullName>
    </submittedName>
</protein>
<accession>A0A804UKK7</accession>
<keyword evidence="3" id="KW-1185">Reference proteome</keyword>
<feature type="compositionally biased region" description="Basic residues" evidence="1">
    <location>
        <begin position="90"/>
        <end position="102"/>
    </location>
</feature>
<evidence type="ECO:0000313" key="3">
    <source>
        <dbReference type="Proteomes" id="UP000007305"/>
    </source>
</evidence>